<dbReference type="PANTHER" id="PTHR34220:SF7">
    <property type="entry name" value="SENSOR HISTIDINE KINASE YPDA"/>
    <property type="match status" value="1"/>
</dbReference>
<accession>A0A926KXP5</accession>
<proteinExistence type="predicted"/>
<dbReference type="InterPro" id="IPR003660">
    <property type="entry name" value="HAMP_dom"/>
</dbReference>
<keyword evidence="2" id="KW-1003">Cell membrane</keyword>
<organism evidence="8 9">
    <name type="scientific">Paenibacillus sedimenti</name>
    <dbReference type="NCBI Taxonomy" id="2770274"/>
    <lineage>
        <taxon>Bacteria</taxon>
        <taxon>Bacillati</taxon>
        <taxon>Bacillota</taxon>
        <taxon>Bacilli</taxon>
        <taxon>Bacillales</taxon>
        <taxon>Paenibacillaceae</taxon>
        <taxon>Paenibacillus</taxon>
    </lineage>
</organism>
<keyword evidence="3" id="KW-0597">Phosphoprotein</keyword>
<evidence type="ECO:0000256" key="2">
    <source>
        <dbReference type="ARBA" id="ARBA00022475"/>
    </source>
</evidence>
<keyword evidence="6" id="KW-1133">Transmembrane helix</keyword>
<dbReference type="Gene3D" id="3.30.565.10">
    <property type="entry name" value="Histidine kinase-like ATPase, C-terminal domain"/>
    <property type="match status" value="1"/>
</dbReference>
<keyword evidence="4" id="KW-0808">Transferase</keyword>
<comment type="caution">
    <text evidence="8">The sequence shown here is derived from an EMBL/GenBank/DDBJ whole genome shotgun (WGS) entry which is preliminary data.</text>
</comment>
<dbReference type="Proteomes" id="UP000650466">
    <property type="component" value="Unassembled WGS sequence"/>
</dbReference>
<dbReference type="GO" id="GO:0000155">
    <property type="term" value="F:phosphorelay sensor kinase activity"/>
    <property type="evidence" value="ECO:0007669"/>
    <property type="project" value="InterPro"/>
</dbReference>
<keyword evidence="6" id="KW-0812">Transmembrane</keyword>
<protein>
    <submittedName>
        <fullName evidence="8">Sensor histidine kinase</fullName>
    </submittedName>
</protein>
<evidence type="ECO:0000259" key="7">
    <source>
        <dbReference type="PROSITE" id="PS50885"/>
    </source>
</evidence>
<dbReference type="SUPFAM" id="SSF55874">
    <property type="entry name" value="ATPase domain of HSP90 chaperone/DNA topoisomerase II/histidine kinase"/>
    <property type="match status" value="1"/>
</dbReference>
<keyword evidence="8" id="KW-0418">Kinase</keyword>
<feature type="domain" description="HAMP" evidence="7">
    <location>
        <begin position="309"/>
        <end position="360"/>
    </location>
</feature>
<gene>
    <name evidence="8" type="ORF">ICC18_32605</name>
</gene>
<dbReference type="InterPro" id="IPR050640">
    <property type="entry name" value="Bact_2-comp_sensor_kinase"/>
</dbReference>
<name>A0A926KXP5_9BACL</name>
<dbReference type="Pfam" id="PF06580">
    <property type="entry name" value="His_kinase"/>
    <property type="match status" value="1"/>
</dbReference>
<keyword evidence="9" id="KW-1185">Reference proteome</keyword>
<evidence type="ECO:0000256" key="5">
    <source>
        <dbReference type="ARBA" id="ARBA00023136"/>
    </source>
</evidence>
<feature type="transmembrane region" description="Helical" evidence="6">
    <location>
        <begin position="288"/>
        <end position="307"/>
    </location>
</feature>
<evidence type="ECO:0000256" key="3">
    <source>
        <dbReference type="ARBA" id="ARBA00022553"/>
    </source>
</evidence>
<evidence type="ECO:0000313" key="8">
    <source>
        <dbReference type="EMBL" id="MBD0384771.1"/>
    </source>
</evidence>
<evidence type="ECO:0000256" key="4">
    <source>
        <dbReference type="ARBA" id="ARBA00022679"/>
    </source>
</evidence>
<dbReference type="AlphaFoldDB" id="A0A926KXP5"/>
<dbReference type="GO" id="GO:0005886">
    <property type="term" value="C:plasma membrane"/>
    <property type="evidence" value="ECO:0007669"/>
    <property type="project" value="UniProtKB-SubCell"/>
</dbReference>
<dbReference type="InterPro" id="IPR036890">
    <property type="entry name" value="HATPase_C_sf"/>
</dbReference>
<sequence>MLRNPFKTYRINAVFFFSSAALIALLIGIVISISYNGTSKQIEQNTSYYQQRLLNELSKKLNTSLIGVEQTSNTAAKNFDLLYGKLFESDAYERARLNSEIRDQLNYIVFGTTILQSIHVFSEHSFTSDSQGPVIFLPMSQLSRESWYNDIRDTDSAWLKEHTIHAKSREESVISFARKVVNNSNQYYSLLVFNIKVSDFKHLISSEDGTANIALLDAADKLITHSGNGNLLLSAAGKLVGEMEQPSGSRRVGNDFYVWAKSPDSQWTLIEATSWREMMSGSREMARLFILLGATTILLVFLITLLLSKRFMKPMNQLLKTMNQYSIGEEQQLPTDYTNEFGRLFQGYRKLTFRIEELYSSLRVQHQRQRDAELKSLQMMINPHFLYNTLDQINWTAIEAKQDKISQMLSEVAGMFRLALSNANSLVSVKEEVAHIECYLKFQKVRWEDRLSYKLNVEEDVLQEAIPKIMLQPFIENAFMHGFHGVRYAELHVNINRDADYLNIVIADNGKGLSKEWQSKPSKRGGYGLRNVKERLDALFGDRYVVEVKNREGSGVEALIRFPIERQLVNREEIINDVENSDRR</sequence>
<dbReference type="Gene3D" id="6.10.340.10">
    <property type="match status" value="1"/>
</dbReference>
<reference evidence="8" key="1">
    <citation type="submission" date="2020-09" db="EMBL/GenBank/DDBJ databases">
        <title>Draft Genome Sequence of Paenibacillus sp. WST5.</title>
        <authorList>
            <person name="Bao Z."/>
        </authorList>
    </citation>
    <scope>NUCLEOTIDE SEQUENCE</scope>
    <source>
        <strain evidence="8">WST5</strain>
    </source>
</reference>
<dbReference type="PROSITE" id="PS50885">
    <property type="entry name" value="HAMP"/>
    <property type="match status" value="1"/>
</dbReference>
<evidence type="ECO:0000256" key="6">
    <source>
        <dbReference type="SAM" id="Phobius"/>
    </source>
</evidence>
<dbReference type="RefSeq" id="WP_188178529.1">
    <property type="nucleotide sequence ID" value="NZ_JACVVD010000026.1"/>
</dbReference>
<feature type="transmembrane region" description="Helical" evidence="6">
    <location>
        <begin position="12"/>
        <end position="35"/>
    </location>
</feature>
<evidence type="ECO:0000313" key="9">
    <source>
        <dbReference type="Proteomes" id="UP000650466"/>
    </source>
</evidence>
<comment type="subcellular location">
    <subcellularLocation>
        <location evidence="1">Cell membrane</location>
        <topology evidence="1">Multi-pass membrane protein</topology>
    </subcellularLocation>
</comment>
<dbReference type="InterPro" id="IPR010559">
    <property type="entry name" value="Sig_transdc_His_kin_internal"/>
</dbReference>
<evidence type="ECO:0000256" key="1">
    <source>
        <dbReference type="ARBA" id="ARBA00004651"/>
    </source>
</evidence>
<dbReference type="EMBL" id="JACVVD010000026">
    <property type="protein sequence ID" value="MBD0384771.1"/>
    <property type="molecule type" value="Genomic_DNA"/>
</dbReference>
<keyword evidence="5 6" id="KW-0472">Membrane</keyword>
<dbReference type="PANTHER" id="PTHR34220">
    <property type="entry name" value="SENSOR HISTIDINE KINASE YPDA"/>
    <property type="match status" value="1"/>
</dbReference>